<organism evidence="1 2">
    <name type="scientific">Larimichthys crocea</name>
    <name type="common">Large yellow croaker</name>
    <name type="synonym">Pseudosciaena crocea</name>
    <dbReference type="NCBI Taxonomy" id="215358"/>
    <lineage>
        <taxon>Eukaryota</taxon>
        <taxon>Metazoa</taxon>
        <taxon>Chordata</taxon>
        <taxon>Craniata</taxon>
        <taxon>Vertebrata</taxon>
        <taxon>Euteleostomi</taxon>
        <taxon>Actinopterygii</taxon>
        <taxon>Neopterygii</taxon>
        <taxon>Teleostei</taxon>
        <taxon>Neoteleostei</taxon>
        <taxon>Acanthomorphata</taxon>
        <taxon>Eupercaria</taxon>
        <taxon>Sciaenidae</taxon>
        <taxon>Larimichthys</taxon>
    </lineage>
</organism>
<protein>
    <submittedName>
        <fullName evidence="1">Uncharacterized protein</fullName>
    </submittedName>
</protein>
<comment type="caution">
    <text evidence="1">The sequence shown here is derived from an EMBL/GenBank/DDBJ whole genome shotgun (WGS) entry which is preliminary data.</text>
</comment>
<evidence type="ECO:0000313" key="2">
    <source>
        <dbReference type="Proteomes" id="UP000793456"/>
    </source>
</evidence>
<dbReference type="Proteomes" id="UP000793456">
    <property type="component" value="Chromosome VIII"/>
</dbReference>
<proteinExistence type="predicted"/>
<gene>
    <name evidence="1" type="ORF">E3U43_013117</name>
</gene>
<keyword evidence="2" id="KW-1185">Reference proteome</keyword>
<name>A0ACD3R8P1_LARCR</name>
<dbReference type="EMBL" id="CM011681">
    <property type="protein sequence ID" value="TMS15824.1"/>
    <property type="molecule type" value="Genomic_DNA"/>
</dbReference>
<sequence>MRSLGAEFDVDRSPRENHHNKNHSRLAFEGQETSHYYQNPKEVSSTHSSPYKTLPRPPRDPRSMPPTPVMTRNAYSSSQLRSEGSSHCFRHRSGSLESQPRLRKDTDSEKPVFILSPAHRSNSTEVLEDLLVIHQPVQSGLLRGGQLPLQYTGLPKLNHASAPSQGGSVWKYGEYAQLGAAPFWL</sequence>
<evidence type="ECO:0000313" key="1">
    <source>
        <dbReference type="EMBL" id="TMS15824.1"/>
    </source>
</evidence>
<accession>A0ACD3R8P1</accession>
<reference evidence="1" key="1">
    <citation type="submission" date="2018-11" db="EMBL/GenBank/DDBJ databases">
        <title>The sequence and de novo assembly of Larimichthys crocea genome using PacBio and Hi-C technologies.</title>
        <authorList>
            <person name="Xu P."/>
            <person name="Chen B."/>
            <person name="Zhou Z."/>
            <person name="Ke Q."/>
            <person name="Wu Y."/>
            <person name="Bai H."/>
            <person name="Pu F."/>
        </authorList>
    </citation>
    <scope>NUCLEOTIDE SEQUENCE</scope>
    <source>
        <tissue evidence="1">Muscle</tissue>
    </source>
</reference>